<sequence>MNYKVHKIEVSSRNMQEKLEQFLNTLEGEVISVMPNVRPTFQGMGATAKIDFLLVVEKTG</sequence>
<name>A0AAE3SM61_9FLAO</name>
<dbReference type="AlphaFoldDB" id="A0AAE3SM61"/>
<accession>A0AAE3SM61</accession>
<gene>
    <name evidence="1" type="ORF">OO016_00730</name>
</gene>
<evidence type="ECO:0000313" key="2">
    <source>
        <dbReference type="Proteomes" id="UP001207116"/>
    </source>
</evidence>
<comment type="caution">
    <text evidence="1">The sequence shown here is derived from an EMBL/GenBank/DDBJ whole genome shotgun (WGS) entry which is preliminary data.</text>
</comment>
<protein>
    <submittedName>
        <fullName evidence="1">Uncharacterized protein</fullName>
    </submittedName>
</protein>
<dbReference type="RefSeq" id="WP_266010107.1">
    <property type="nucleotide sequence ID" value="NZ_JAPFQP010000001.1"/>
</dbReference>
<proteinExistence type="predicted"/>
<dbReference type="EMBL" id="JAPFQP010000001">
    <property type="protein sequence ID" value="MCX2718110.1"/>
    <property type="molecule type" value="Genomic_DNA"/>
</dbReference>
<evidence type="ECO:0000313" key="1">
    <source>
        <dbReference type="EMBL" id="MCX2718110.1"/>
    </source>
</evidence>
<organism evidence="1 2">
    <name type="scientific">Lentiprolixibacter aurantiacus</name>
    <dbReference type="NCBI Taxonomy" id="2993939"/>
    <lineage>
        <taxon>Bacteria</taxon>
        <taxon>Pseudomonadati</taxon>
        <taxon>Bacteroidota</taxon>
        <taxon>Flavobacteriia</taxon>
        <taxon>Flavobacteriales</taxon>
        <taxon>Flavobacteriaceae</taxon>
        <taxon>Lentiprolixibacter</taxon>
    </lineage>
</organism>
<dbReference type="Proteomes" id="UP001207116">
    <property type="component" value="Unassembled WGS sequence"/>
</dbReference>
<keyword evidence="2" id="KW-1185">Reference proteome</keyword>
<reference evidence="1" key="1">
    <citation type="submission" date="2022-11" db="EMBL/GenBank/DDBJ databases">
        <title>The characterization of three novel Bacteroidetes species and genomic analysis of their roles in tidal elemental geochemical cycles.</title>
        <authorList>
            <person name="Ma K.-J."/>
        </authorList>
    </citation>
    <scope>NUCLEOTIDE SEQUENCE</scope>
    <source>
        <strain evidence="1">M415</strain>
    </source>
</reference>